<dbReference type="InterPro" id="IPR036397">
    <property type="entry name" value="RNaseH_sf"/>
</dbReference>
<gene>
    <name evidence="2" type="ORF">EEDITHA_LOCUS10250</name>
</gene>
<dbReference type="EMBL" id="CAKOGL010000014">
    <property type="protein sequence ID" value="CAH2094710.1"/>
    <property type="molecule type" value="Genomic_DNA"/>
</dbReference>
<dbReference type="PANTHER" id="PTHR33939:SF1">
    <property type="entry name" value="DUF4371 DOMAIN-CONTAINING PROTEIN"/>
    <property type="match status" value="1"/>
</dbReference>
<protein>
    <recommendedName>
        <fullName evidence="1">Tc1-like transposase DDE domain-containing protein</fullName>
    </recommendedName>
</protein>
<organism evidence="2 3">
    <name type="scientific">Euphydryas editha</name>
    <name type="common">Edith's checkerspot</name>
    <dbReference type="NCBI Taxonomy" id="104508"/>
    <lineage>
        <taxon>Eukaryota</taxon>
        <taxon>Metazoa</taxon>
        <taxon>Ecdysozoa</taxon>
        <taxon>Arthropoda</taxon>
        <taxon>Hexapoda</taxon>
        <taxon>Insecta</taxon>
        <taxon>Pterygota</taxon>
        <taxon>Neoptera</taxon>
        <taxon>Endopterygota</taxon>
        <taxon>Lepidoptera</taxon>
        <taxon>Glossata</taxon>
        <taxon>Ditrysia</taxon>
        <taxon>Papilionoidea</taxon>
        <taxon>Nymphalidae</taxon>
        <taxon>Nymphalinae</taxon>
        <taxon>Euphydryas</taxon>
    </lineage>
</organism>
<keyword evidence="3" id="KW-1185">Reference proteome</keyword>
<evidence type="ECO:0000313" key="3">
    <source>
        <dbReference type="Proteomes" id="UP001153954"/>
    </source>
</evidence>
<comment type="caution">
    <text evidence="2">The sequence shown here is derived from an EMBL/GenBank/DDBJ whole genome shotgun (WGS) entry which is preliminary data.</text>
</comment>
<dbReference type="AlphaFoldDB" id="A0AAU9UAE4"/>
<feature type="domain" description="Tc1-like transposase DDE" evidence="1">
    <location>
        <begin position="167"/>
        <end position="355"/>
    </location>
</feature>
<dbReference type="Proteomes" id="UP001153954">
    <property type="component" value="Unassembled WGS sequence"/>
</dbReference>
<evidence type="ECO:0000259" key="1">
    <source>
        <dbReference type="Pfam" id="PF13358"/>
    </source>
</evidence>
<evidence type="ECO:0000313" key="2">
    <source>
        <dbReference type="EMBL" id="CAH2094710.1"/>
    </source>
</evidence>
<sequence>MREFVIRLRDYFERESQNGGPLLPLSQVRQRVADALLIALATMTRISTEKYGKEGNEENKLSSPNKKRRRIQPIVNLDDFQCAAIRNHIYGYYSRKELPTLDKLLVTLREVHLYDGGRTSLSKLLRRIGFHYQKSNNRRILMERNDIALKRVDFLRKVKNITDWEEVVFLDETWLNANHTVKKTWNDGTAQSSTKVPEGKGERLIICHAGTAQGFVPNCLLAFKSKKTNEYHEEMNFETFSKWLYKMMDNLDGPHIIIMDNASYHSTQFDKAPTMANKKADIIKWLINKGVNADMTMLKYELLGLVATHKPREPVYLLDEAAKQRGHTVIRLPPYHCQYNAIELIWAQIKGNVALTNTSSPFTANKMLRLLEEACRQVTAENWTNVVRHVKEVILSDWMRDVYFDNFIEHEIIIEVRDDDTSSDDSGDYYLGCAPLPQ</sequence>
<dbReference type="InterPro" id="IPR038717">
    <property type="entry name" value="Tc1-like_DDE_dom"/>
</dbReference>
<proteinExistence type="predicted"/>
<reference evidence="2" key="1">
    <citation type="submission" date="2022-03" db="EMBL/GenBank/DDBJ databases">
        <authorList>
            <person name="Tunstrom K."/>
        </authorList>
    </citation>
    <scope>NUCLEOTIDE SEQUENCE</scope>
</reference>
<accession>A0AAU9UAE4</accession>
<dbReference type="PANTHER" id="PTHR33939">
    <property type="entry name" value="PROTEIN CBG22215"/>
    <property type="match status" value="1"/>
</dbReference>
<dbReference type="Pfam" id="PF13358">
    <property type="entry name" value="DDE_3"/>
    <property type="match status" value="1"/>
</dbReference>
<dbReference type="Gene3D" id="3.30.420.10">
    <property type="entry name" value="Ribonuclease H-like superfamily/Ribonuclease H"/>
    <property type="match status" value="1"/>
</dbReference>
<dbReference type="GO" id="GO:0003676">
    <property type="term" value="F:nucleic acid binding"/>
    <property type="evidence" value="ECO:0007669"/>
    <property type="project" value="InterPro"/>
</dbReference>
<name>A0AAU9UAE4_EUPED</name>